<dbReference type="GO" id="GO:0044206">
    <property type="term" value="P:UMP salvage"/>
    <property type="evidence" value="ECO:0007669"/>
    <property type="project" value="UniProtKB-UniPathway"/>
</dbReference>
<evidence type="ECO:0000259" key="7">
    <source>
        <dbReference type="SMART" id="SM00382"/>
    </source>
</evidence>
<dbReference type="FunFam" id="3.40.50.300:FF:000339">
    <property type="entry name" value="Uridine kinase"/>
    <property type="match status" value="1"/>
</dbReference>
<dbReference type="Gene3D" id="3.40.50.300">
    <property type="entry name" value="P-loop containing nucleotide triphosphate hydrolases"/>
    <property type="match status" value="1"/>
</dbReference>
<evidence type="ECO:0000256" key="2">
    <source>
        <dbReference type="ARBA" id="ARBA00004784"/>
    </source>
</evidence>
<dbReference type="Pfam" id="PF00485">
    <property type="entry name" value="PRK"/>
    <property type="match status" value="1"/>
</dbReference>
<proteinExistence type="predicted"/>
<sequence length="509" mass="56522">MELDRKYVPPWKEPYIIALAGSSGSGKTSIAQTIIKRLNVPWTILLSMDNFYKPLEPAQIQLAFESRYDFDAPEAIDLDLFVEVLTSLKRGERARIPNYSFAHHNRTDYWTTVYGANVIIIEGIYALHDERVLALTDLRIFVDTALDVCLARRLSRDIVYRGREIALSVVQWQRFVKPNFEQHVRHTMYKADVRIPRGINNVVALDMLVAHIQRQLAKKSAKHLNHFLALSGQRRGSTASDLSEPLEEPLPHNVVLIDQTPQVRGMHTILLASATDDNHSRADFIFYFDRIASLIVTRALDEFAYGESDIVTPTGHSVRGVVPISLPAAVELIRGGQCFERSIRKTLQAIPIGKILIQSDAKTGEPHLHALKLPPCLDPRLEVLPSSAESSVPSSSSSALTPFHMTTPLSATSSRSGCSINEDDLAVQAQTKILLCEAQMASGAAVTMSVAILKDHGVREENIIVIAYLASEIAVRRISVAFPLVTIVVGLVTPKIYPRFVDNAYFGTM</sequence>
<gene>
    <name evidence="8" type="ORF">SAPINGB_P006297</name>
</gene>
<dbReference type="EMBL" id="CABVLU010000005">
    <property type="protein sequence ID" value="VVT58614.1"/>
    <property type="molecule type" value="Genomic_DNA"/>
</dbReference>
<dbReference type="GO" id="GO:0005524">
    <property type="term" value="F:ATP binding"/>
    <property type="evidence" value="ECO:0007669"/>
    <property type="project" value="InterPro"/>
</dbReference>
<dbReference type="InterPro" id="IPR003593">
    <property type="entry name" value="AAA+_ATPase"/>
</dbReference>
<dbReference type="Proteomes" id="UP000398389">
    <property type="component" value="Unassembled WGS sequence"/>
</dbReference>
<dbReference type="SUPFAM" id="SSF53271">
    <property type="entry name" value="PRTase-like"/>
    <property type="match status" value="1"/>
</dbReference>
<dbReference type="GO" id="GO:0004849">
    <property type="term" value="F:uridine kinase activity"/>
    <property type="evidence" value="ECO:0007669"/>
    <property type="project" value="UniProtKB-EC"/>
</dbReference>
<protein>
    <recommendedName>
        <fullName evidence="3">uridine/cytidine kinase</fullName>
        <ecNumber evidence="3">2.7.1.48</ecNumber>
    </recommendedName>
</protein>
<dbReference type="InterPro" id="IPR027417">
    <property type="entry name" value="P-loop_NTPase"/>
</dbReference>
<dbReference type="NCBIfam" id="NF004018">
    <property type="entry name" value="PRK05480.1"/>
    <property type="match status" value="1"/>
</dbReference>
<evidence type="ECO:0000256" key="4">
    <source>
        <dbReference type="ARBA" id="ARBA00022679"/>
    </source>
</evidence>
<dbReference type="InterPro" id="IPR000836">
    <property type="entry name" value="PRTase_dom"/>
</dbReference>
<dbReference type="SUPFAM" id="SSF52540">
    <property type="entry name" value="P-loop containing nucleoside triphosphate hydrolases"/>
    <property type="match status" value="1"/>
</dbReference>
<accession>A0A5E8C478</accession>
<dbReference type="PANTHER" id="PTHR10285">
    <property type="entry name" value="URIDINE KINASE"/>
    <property type="match status" value="1"/>
</dbReference>
<feature type="domain" description="AAA+ ATPase" evidence="7">
    <location>
        <begin position="13"/>
        <end position="164"/>
    </location>
</feature>
<dbReference type="EC" id="2.7.1.48" evidence="3"/>
<dbReference type="Gene3D" id="3.40.50.2020">
    <property type="match status" value="1"/>
</dbReference>
<keyword evidence="4" id="KW-0808">Transferase</keyword>
<dbReference type="RefSeq" id="XP_031856899.1">
    <property type="nucleotide sequence ID" value="XM_032001008.1"/>
</dbReference>
<dbReference type="Pfam" id="PF14681">
    <property type="entry name" value="UPRTase"/>
    <property type="match status" value="2"/>
</dbReference>
<reference evidence="8 9" key="1">
    <citation type="submission" date="2019-09" db="EMBL/GenBank/DDBJ databases">
        <authorList>
            <person name="Brejova B."/>
        </authorList>
    </citation>
    <scope>NUCLEOTIDE SEQUENCE [LARGE SCALE GENOMIC DNA]</scope>
</reference>
<dbReference type="AlphaFoldDB" id="A0A5E8C478"/>
<dbReference type="PRINTS" id="PR00988">
    <property type="entry name" value="URIDINKINASE"/>
</dbReference>
<keyword evidence="6" id="KW-0418">Kinase</keyword>
<dbReference type="InterPro" id="IPR006083">
    <property type="entry name" value="PRK/URK"/>
</dbReference>
<name>A0A5E8C478_9ASCO</name>
<dbReference type="CDD" id="cd02023">
    <property type="entry name" value="UMPK"/>
    <property type="match status" value="1"/>
</dbReference>
<dbReference type="InterPro" id="IPR029057">
    <property type="entry name" value="PRTase-like"/>
</dbReference>
<evidence type="ECO:0000313" key="8">
    <source>
        <dbReference type="EMBL" id="VVT58614.1"/>
    </source>
</evidence>
<dbReference type="SMART" id="SM00382">
    <property type="entry name" value="AAA"/>
    <property type="match status" value="1"/>
</dbReference>
<dbReference type="OrthoDB" id="738517at2759"/>
<keyword evidence="9" id="KW-1185">Reference proteome</keyword>
<evidence type="ECO:0000313" key="9">
    <source>
        <dbReference type="Proteomes" id="UP000398389"/>
    </source>
</evidence>
<evidence type="ECO:0000256" key="6">
    <source>
        <dbReference type="ARBA" id="ARBA00022777"/>
    </source>
</evidence>
<evidence type="ECO:0000256" key="1">
    <source>
        <dbReference type="ARBA" id="ARBA00004690"/>
    </source>
</evidence>
<dbReference type="GeneID" id="43585108"/>
<evidence type="ECO:0000256" key="3">
    <source>
        <dbReference type="ARBA" id="ARBA00012137"/>
    </source>
</evidence>
<organism evidence="8 9">
    <name type="scientific">Magnusiomyces paraingens</name>
    <dbReference type="NCBI Taxonomy" id="2606893"/>
    <lineage>
        <taxon>Eukaryota</taxon>
        <taxon>Fungi</taxon>
        <taxon>Dikarya</taxon>
        <taxon>Ascomycota</taxon>
        <taxon>Saccharomycotina</taxon>
        <taxon>Dipodascomycetes</taxon>
        <taxon>Dipodascales</taxon>
        <taxon>Dipodascaceae</taxon>
        <taxon>Magnusiomyces</taxon>
    </lineage>
</organism>
<comment type="pathway">
    <text evidence="2">Pyrimidine metabolism; CTP biosynthesis via salvage pathway; CTP from cytidine: step 1/3.</text>
</comment>
<dbReference type="InterPro" id="IPR000764">
    <property type="entry name" value="Uridine_kinase-like"/>
</dbReference>
<keyword evidence="5" id="KW-0547">Nucleotide-binding</keyword>
<comment type="pathway">
    <text evidence="1">Pyrimidine metabolism; UMP biosynthesis via salvage pathway; UMP from uridine: step 1/1.</text>
</comment>
<dbReference type="UniPathway" id="UPA00574">
    <property type="reaction ID" value="UER00637"/>
</dbReference>
<evidence type="ECO:0000256" key="5">
    <source>
        <dbReference type="ARBA" id="ARBA00022741"/>
    </source>
</evidence>